<dbReference type="EnsemblMetazoa" id="RPRC001986-RA">
    <property type="protein sequence ID" value="RPRC001986-PA"/>
    <property type="gene ID" value="RPRC001986"/>
</dbReference>
<organism evidence="3 4">
    <name type="scientific">Rhodnius prolixus</name>
    <name type="common">Triatomid bug</name>
    <dbReference type="NCBI Taxonomy" id="13249"/>
    <lineage>
        <taxon>Eukaryota</taxon>
        <taxon>Metazoa</taxon>
        <taxon>Ecdysozoa</taxon>
        <taxon>Arthropoda</taxon>
        <taxon>Hexapoda</taxon>
        <taxon>Insecta</taxon>
        <taxon>Pterygota</taxon>
        <taxon>Neoptera</taxon>
        <taxon>Paraneoptera</taxon>
        <taxon>Hemiptera</taxon>
        <taxon>Heteroptera</taxon>
        <taxon>Panheteroptera</taxon>
        <taxon>Cimicomorpha</taxon>
        <taxon>Reduviidae</taxon>
        <taxon>Triatominae</taxon>
        <taxon>Rhodnius</taxon>
    </lineage>
</organism>
<evidence type="ECO:0000256" key="1">
    <source>
        <dbReference type="SAM" id="Coils"/>
    </source>
</evidence>
<dbReference type="VEuPathDB" id="VectorBase:RPRC001259"/>
<protein>
    <recommendedName>
        <fullName evidence="5">Endonuclease-reverse transcriptase</fullName>
    </recommendedName>
</protein>
<evidence type="ECO:0000256" key="2">
    <source>
        <dbReference type="SAM" id="MobiDB-lite"/>
    </source>
</evidence>
<feature type="compositionally biased region" description="Basic and acidic residues" evidence="2">
    <location>
        <begin position="267"/>
        <end position="281"/>
    </location>
</feature>
<dbReference type="EMBL" id="ACPB03018431">
    <property type="status" value="NOT_ANNOTATED_CDS"/>
    <property type="molecule type" value="Genomic_DNA"/>
</dbReference>
<reference evidence="4" key="1">
    <citation type="submission" date="2015-04" db="EMBL/GenBank/DDBJ databases">
        <authorList>
            <person name="Wilson R.K."/>
            <person name="Warren W."/>
            <person name="Dotson E."/>
            <person name="Oliveira P.L."/>
        </authorList>
    </citation>
    <scope>NUCLEOTIDE SEQUENCE</scope>
</reference>
<dbReference type="Gene3D" id="3.30.70.1820">
    <property type="entry name" value="L1 transposable element, RRM domain"/>
    <property type="match status" value="1"/>
</dbReference>
<evidence type="ECO:0000313" key="4">
    <source>
        <dbReference type="Proteomes" id="UP000015103"/>
    </source>
</evidence>
<dbReference type="EnsemblMetazoa" id="RPRC001259-RA">
    <property type="protein sequence ID" value="RPRC001259-PA"/>
    <property type="gene ID" value="RPRC001259"/>
</dbReference>
<feature type="region of interest" description="Disordered" evidence="2">
    <location>
        <begin position="205"/>
        <end position="281"/>
    </location>
</feature>
<dbReference type="HOGENOM" id="CLU_1002257_0_0_1"/>
<accession>T1HB53</accession>
<sequence length="281" mass="33088">MGDKEPNLNDLMVLINQLRTELSQKNDDLIEKVKSTDKKINLLLQKSREQSDKITELEGRIKQSEDAYKRKNLLLFNFPEKDNEKIYDLEKEIESIFRDVLKTEVNLKDIDAIRRVGINKRNNRPVLIRFLALRCKYEVLRSAKNLKGTSLVLTEDFPLSVRETRKKLYPFWKEARSENKKAFMYYDKLKIDGRFWSLDQLQKKGDASSLSPSESEREDDSVSTGLDNVSDGTLRNWIREGRLMRRKKPQKRKADDPHIQQPFRKPQAIERKSSKESGREK</sequence>
<evidence type="ECO:0008006" key="5">
    <source>
        <dbReference type="Google" id="ProtNLM"/>
    </source>
</evidence>
<dbReference type="InParanoid" id="T1HB53"/>
<dbReference type="AlphaFoldDB" id="T1HB53"/>
<dbReference type="EMBL" id="ACPB03002952">
    <property type="status" value="NOT_ANNOTATED_CDS"/>
    <property type="molecule type" value="Genomic_DNA"/>
</dbReference>
<dbReference type="Proteomes" id="UP000015103">
    <property type="component" value="Unassembled WGS sequence"/>
</dbReference>
<keyword evidence="4" id="KW-1185">Reference proteome</keyword>
<proteinExistence type="predicted"/>
<reference evidence="3" key="2">
    <citation type="submission" date="2015-05" db="UniProtKB">
        <authorList>
            <consortium name="EnsemblMetazoa"/>
        </authorList>
    </citation>
    <scope>IDENTIFICATION</scope>
</reference>
<dbReference type="OMA" id="ALRCKYE"/>
<name>T1HB53_RHOPR</name>
<feature type="coiled-coil region" evidence="1">
    <location>
        <begin position="8"/>
        <end position="67"/>
    </location>
</feature>
<dbReference type="eggNOG" id="ENOG502SNAA">
    <property type="taxonomic scope" value="Eukaryota"/>
</dbReference>
<keyword evidence="1" id="KW-0175">Coiled coil</keyword>
<dbReference type="VEuPathDB" id="VectorBase:RPRC001986"/>
<dbReference type="STRING" id="13249.T1HB53"/>
<feature type="compositionally biased region" description="Polar residues" evidence="2">
    <location>
        <begin position="222"/>
        <end position="233"/>
    </location>
</feature>
<evidence type="ECO:0000313" key="3">
    <source>
        <dbReference type="EnsemblMetazoa" id="RPRC001259-PA"/>
    </source>
</evidence>